<evidence type="ECO:0000256" key="3">
    <source>
        <dbReference type="ARBA" id="ARBA00022547"/>
    </source>
</evidence>
<evidence type="ECO:0000256" key="9">
    <source>
        <dbReference type="ARBA" id="ARBA00023310"/>
    </source>
</evidence>
<evidence type="ECO:0000256" key="8">
    <source>
        <dbReference type="ARBA" id="ARBA00023136"/>
    </source>
</evidence>
<keyword evidence="5 13" id="KW-0375">Hydrogen ion transport</keyword>
<keyword evidence="9 13" id="KW-0066">ATP synthesis</keyword>
<evidence type="ECO:0000256" key="4">
    <source>
        <dbReference type="ARBA" id="ARBA00022692"/>
    </source>
</evidence>
<keyword evidence="13" id="KW-1003">Cell membrane</keyword>
<evidence type="ECO:0000313" key="16">
    <source>
        <dbReference type="EMBL" id="GAA0682831.1"/>
    </source>
</evidence>
<dbReference type="InterPro" id="IPR002146">
    <property type="entry name" value="ATP_synth_b/b'su_bac/chlpt"/>
</dbReference>
<organism evidence="16 17">
    <name type="scientific">Marinobacterium maritimum</name>
    <dbReference type="NCBI Taxonomy" id="500162"/>
    <lineage>
        <taxon>Bacteria</taxon>
        <taxon>Pseudomonadati</taxon>
        <taxon>Pseudomonadota</taxon>
        <taxon>Gammaproteobacteria</taxon>
        <taxon>Oceanospirillales</taxon>
        <taxon>Oceanospirillaceae</taxon>
        <taxon>Marinobacterium</taxon>
    </lineage>
</organism>
<dbReference type="InterPro" id="IPR050059">
    <property type="entry name" value="ATP_synthase_B_chain"/>
</dbReference>
<comment type="subunit">
    <text evidence="13">F-type ATPases have 2 components, F(1) - the catalytic core - and F(0) - the membrane proton channel. F(1) has five subunits: alpha(3), beta(3), gamma(1), delta(1), epsilon(1). F(0) has three main subunits: a(1), b(2) and c(10-14). The alpha and beta chains form an alternating ring which encloses part of the gamma chain. F(1) is attached to F(0) by a central stalk formed by the gamma and epsilon chains, while a peripheral stalk is formed by the delta and b chains.</text>
</comment>
<evidence type="ECO:0000256" key="6">
    <source>
        <dbReference type="ARBA" id="ARBA00022989"/>
    </source>
</evidence>
<evidence type="ECO:0000256" key="11">
    <source>
        <dbReference type="ARBA" id="ARBA00025614"/>
    </source>
</evidence>
<feature type="transmembrane region" description="Helical" evidence="13">
    <location>
        <begin position="6"/>
        <end position="27"/>
    </location>
</feature>
<dbReference type="RefSeq" id="WP_343801698.1">
    <property type="nucleotide sequence ID" value="NZ_BAAAET010000001.1"/>
</dbReference>
<keyword evidence="15" id="KW-0175">Coiled coil</keyword>
<dbReference type="PANTHER" id="PTHR33445:SF2">
    <property type="entry name" value="ATP SYNTHASE SUBUNIT B', CHLOROPLASTIC"/>
    <property type="match status" value="1"/>
</dbReference>
<dbReference type="PANTHER" id="PTHR33445">
    <property type="entry name" value="ATP SYNTHASE SUBUNIT B', CHLOROPLASTIC"/>
    <property type="match status" value="1"/>
</dbReference>
<evidence type="ECO:0000256" key="12">
    <source>
        <dbReference type="ARBA" id="ARBA00037847"/>
    </source>
</evidence>
<dbReference type="InterPro" id="IPR000711">
    <property type="entry name" value="ATPase_OSCP/dsu"/>
</dbReference>
<evidence type="ECO:0000256" key="10">
    <source>
        <dbReference type="ARBA" id="ARBA00025198"/>
    </source>
</evidence>
<comment type="caution">
    <text evidence="16">The sequence shown here is derived from an EMBL/GenBank/DDBJ whole genome shotgun (WGS) entry which is preliminary data.</text>
</comment>
<dbReference type="EMBL" id="BAAAET010000001">
    <property type="protein sequence ID" value="GAA0682831.1"/>
    <property type="molecule type" value="Genomic_DNA"/>
</dbReference>
<name>A0ABN1I264_9GAMM</name>
<gene>
    <name evidence="13" type="primary">atpF</name>
    <name evidence="16" type="ORF">GCM10009104_04760</name>
</gene>
<evidence type="ECO:0000256" key="7">
    <source>
        <dbReference type="ARBA" id="ARBA00023065"/>
    </source>
</evidence>
<comment type="function">
    <text evidence="10 13">F(1)F(0) ATP synthase produces ATP from ADP in the presence of a proton or sodium gradient. F-type ATPases consist of two structural domains, F(1) containing the extramembraneous catalytic core and F(0) containing the membrane proton channel, linked together by a central stalk and a peripheral stalk. During catalysis, ATP synthesis in the catalytic domain of F(1) is coupled via a rotary mechanism of the central stalk subunits to proton translocation.</text>
</comment>
<evidence type="ECO:0000256" key="2">
    <source>
        <dbReference type="ARBA" id="ARBA00022448"/>
    </source>
</evidence>
<comment type="function">
    <text evidence="11">Component of the F(0) channel, it forms part of the peripheral stalk, linking F(1) to F(0). The b'-subunit is a diverged and duplicated form of b found in plants and photosynthetic bacteria.</text>
</comment>
<comment type="similarity">
    <text evidence="1 13 14">Belongs to the ATPase B chain family.</text>
</comment>
<reference evidence="16 17" key="1">
    <citation type="journal article" date="2019" name="Int. J. Syst. Evol. Microbiol.">
        <title>The Global Catalogue of Microorganisms (GCM) 10K type strain sequencing project: providing services to taxonomists for standard genome sequencing and annotation.</title>
        <authorList>
            <consortium name="The Broad Institute Genomics Platform"/>
            <consortium name="The Broad Institute Genome Sequencing Center for Infectious Disease"/>
            <person name="Wu L."/>
            <person name="Ma J."/>
        </authorList>
    </citation>
    <scope>NUCLEOTIDE SEQUENCE [LARGE SCALE GENOMIC DNA]</scope>
    <source>
        <strain evidence="16 17">JCM 15134</strain>
    </source>
</reference>
<keyword evidence="2 13" id="KW-0813">Transport</keyword>
<proteinExistence type="inferred from homology"/>
<evidence type="ECO:0000256" key="15">
    <source>
        <dbReference type="SAM" id="Coils"/>
    </source>
</evidence>
<feature type="coiled-coil region" evidence="15">
    <location>
        <begin position="38"/>
        <end position="111"/>
    </location>
</feature>
<keyword evidence="3 13" id="KW-0138">CF(0)</keyword>
<dbReference type="HAMAP" id="MF_01398">
    <property type="entry name" value="ATP_synth_b_bprime"/>
    <property type="match status" value="1"/>
</dbReference>
<dbReference type="Pfam" id="PF00213">
    <property type="entry name" value="OSCP"/>
    <property type="match status" value="1"/>
</dbReference>
<protein>
    <recommendedName>
        <fullName evidence="13">ATP synthase subunit b</fullName>
    </recommendedName>
    <alternativeName>
        <fullName evidence="13">ATP synthase F(0) sector subunit b</fullName>
    </alternativeName>
    <alternativeName>
        <fullName evidence="13">ATPase subunit I</fullName>
    </alternativeName>
    <alternativeName>
        <fullName evidence="13">F-type ATPase subunit b</fullName>
        <shortName evidence="13">F-ATPase subunit b</shortName>
    </alternativeName>
</protein>
<evidence type="ECO:0000256" key="13">
    <source>
        <dbReference type="HAMAP-Rule" id="MF_01398"/>
    </source>
</evidence>
<dbReference type="Proteomes" id="UP001499915">
    <property type="component" value="Unassembled WGS sequence"/>
</dbReference>
<keyword evidence="17" id="KW-1185">Reference proteome</keyword>
<keyword evidence="6 13" id="KW-1133">Transmembrane helix</keyword>
<sequence>MELNWSTFLLEMLNFAVLVWLLAHFLYKPLQSVISRRQQEVTDRLAEAAEREQQAEAQQAQLDNRLHEWEQERQLAHEQLQQELAVERSRKEQALRQQLELERQRDEVLQQRHRQTQSHQLERQALQQGARFAGRILSSCADANLEARLIELLLDGLPKLPEEQLLEMRQQVAEEDLRPGITTAFELQPTQHENIEKALQTLLQHPVSCRFERNPDLIAGIRITLGPWVMQASLQDELISLAEFAHEQ</sequence>
<comment type="subcellular location">
    <subcellularLocation>
        <location evidence="13">Cell membrane</location>
        <topology evidence="13">Single-pass membrane protein</topology>
    </subcellularLocation>
    <subcellularLocation>
        <location evidence="12">Endomembrane system</location>
        <topology evidence="12">Single-pass membrane protein</topology>
    </subcellularLocation>
</comment>
<evidence type="ECO:0000256" key="1">
    <source>
        <dbReference type="ARBA" id="ARBA00005513"/>
    </source>
</evidence>
<keyword evidence="7 13" id="KW-0406">Ion transport</keyword>
<accession>A0ABN1I264</accession>
<dbReference type="Pfam" id="PF00430">
    <property type="entry name" value="ATP-synt_B"/>
    <property type="match status" value="1"/>
</dbReference>
<evidence type="ECO:0000256" key="14">
    <source>
        <dbReference type="RuleBase" id="RU003848"/>
    </source>
</evidence>
<evidence type="ECO:0000313" key="17">
    <source>
        <dbReference type="Proteomes" id="UP001499915"/>
    </source>
</evidence>
<keyword evidence="8 13" id="KW-0472">Membrane</keyword>
<evidence type="ECO:0000256" key="5">
    <source>
        <dbReference type="ARBA" id="ARBA00022781"/>
    </source>
</evidence>
<keyword evidence="4 13" id="KW-0812">Transmembrane</keyword>